<evidence type="ECO:0000313" key="1">
    <source>
        <dbReference type="EMBL" id="REG11435.1"/>
    </source>
</evidence>
<dbReference type="Gene3D" id="3.40.50.1820">
    <property type="entry name" value="alpha/beta hydrolase"/>
    <property type="match status" value="1"/>
</dbReference>
<dbReference type="PANTHER" id="PTHR48098:SF1">
    <property type="entry name" value="DIACYLGLYCEROL ACYLTRANSFERASE_MYCOLYLTRANSFERASE AG85A"/>
    <property type="match status" value="1"/>
</dbReference>
<dbReference type="PANTHER" id="PTHR48098">
    <property type="entry name" value="ENTEROCHELIN ESTERASE-RELATED"/>
    <property type="match status" value="1"/>
</dbReference>
<dbReference type="InterPro" id="IPR000801">
    <property type="entry name" value="Esterase-like"/>
</dbReference>
<accession>A0A347ZRT2</accession>
<dbReference type="GO" id="GO:0016747">
    <property type="term" value="F:acyltransferase activity, transferring groups other than amino-acyl groups"/>
    <property type="evidence" value="ECO:0007669"/>
    <property type="project" value="TreeGrafter"/>
</dbReference>
<protein>
    <submittedName>
        <fullName evidence="1">S-formylglutathione hydrolase FrmB</fullName>
    </submittedName>
</protein>
<dbReference type="AlphaFoldDB" id="A0A347ZRT2"/>
<organism evidence="1 2">
    <name type="scientific">Pelolinea submarina</name>
    <dbReference type="NCBI Taxonomy" id="913107"/>
    <lineage>
        <taxon>Bacteria</taxon>
        <taxon>Bacillati</taxon>
        <taxon>Chloroflexota</taxon>
        <taxon>Anaerolineae</taxon>
        <taxon>Anaerolineales</taxon>
        <taxon>Anaerolineaceae</taxon>
        <taxon>Pelolinea</taxon>
    </lineage>
</organism>
<evidence type="ECO:0000313" key="2">
    <source>
        <dbReference type="Proteomes" id="UP000256388"/>
    </source>
</evidence>
<dbReference type="SUPFAM" id="SSF53474">
    <property type="entry name" value="alpha/beta-Hydrolases"/>
    <property type="match status" value="1"/>
</dbReference>
<dbReference type="EMBL" id="QUMS01000001">
    <property type="protein sequence ID" value="REG11435.1"/>
    <property type="molecule type" value="Genomic_DNA"/>
</dbReference>
<dbReference type="GO" id="GO:0016787">
    <property type="term" value="F:hydrolase activity"/>
    <property type="evidence" value="ECO:0007669"/>
    <property type="project" value="UniProtKB-KW"/>
</dbReference>
<dbReference type="OrthoDB" id="9803578at2"/>
<name>A0A347ZRT2_9CHLR</name>
<keyword evidence="1" id="KW-0378">Hydrolase</keyword>
<reference evidence="1 2" key="1">
    <citation type="submission" date="2018-08" db="EMBL/GenBank/DDBJ databases">
        <title>Genomic Encyclopedia of Type Strains, Phase IV (KMG-IV): sequencing the most valuable type-strain genomes for metagenomic binning, comparative biology and taxonomic classification.</title>
        <authorList>
            <person name="Goeker M."/>
        </authorList>
    </citation>
    <scope>NUCLEOTIDE SEQUENCE [LARGE SCALE GENOMIC DNA]</scope>
    <source>
        <strain evidence="1 2">DSM 23923</strain>
    </source>
</reference>
<gene>
    <name evidence="1" type="ORF">DFR64_1318</name>
</gene>
<sequence>MTIIECSLRSKTLLFPTTIKVLLPENFPDIHQDDLSAVEFGITEKYRTLYLLHGATDGSNSWLLNSRIRHYANQRNLAVVLPDAQNSFYADRMHGPAFWTYISEELPSFICSLLPLSRRREDNYVAGLSMGGYGALKFALRKPEMFSAVISLSGVVDVVSALKNPIHPNFNADAHFGGLDQLKGSDNDLFALIDKLAVSKTPIPKIYFACGTDDFLLDMNRKFRDHLEKHGVDFCYEEGPGEHDWDYWDEYIQRGLDCIDSNFQGKCCS</sequence>
<dbReference type="InterPro" id="IPR029058">
    <property type="entry name" value="AB_hydrolase_fold"/>
</dbReference>
<keyword evidence="2" id="KW-1185">Reference proteome</keyword>
<dbReference type="RefSeq" id="WP_116224564.1">
    <property type="nucleotide sequence ID" value="NZ_AP018437.1"/>
</dbReference>
<comment type="caution">
    <text evidence="1">The sequence shown here is derived from an EMBL/GenBank/DDBJ whole genome shotgun (WGS) entry which is preliminary data.</text>
</comment>
<proteinExistence type="predicted"/>
<dbReference type="Proteomes" id="UP000256388">
    <property type="component" value="Unassembled WGS sequence"/>
</dbReference>
<dbReference type="Pfam" id="PF00756">
    <property type="entry name" value="Esterase"/>
    <property type="match status" value="1"/>
</dbReference>
<dbReference type="InterPro" id="IPR050583">
    <property type="entry name" value="Mycobacterial_A85_antigen"/>
</dbReference>